<comment type="similarity">
    <text evidence="6">Belongs to the protein kinase superfamily.</text>
</comment>
<dbReference type="GO" id="GO:0035556">
    <property type="term" value="P:intracellular signal transduction"/>
    <property type="evidence" value="ECO:0007669"/>
    <property type="project" value="TreeGrafter"/>
</dbReference>
<keyword evidence="5 6" id="KW-0067">ATP-binding</keyword>
<gene>
    <name evidence="7" type="ORF">PACLA_8A057361</name>
</gene>
<organism evidence="7 8">
    <name type="scientific">Paramuricea clavata</name>
    <name type="common">Red gorgonian</name>
    <name type="synonym">Violescent sea-whip</name>
    <dbReference type="NCBI Taxonomy" id="317549"/>
    <lineage>
        <taxon>Eukaryota</taxon>
        <taxon>Metazoa</taxon>
        <taxon>Cnidaria</taxon>
        <taxon>Anthozoa</taxon>
        <taxon>Octocorallia</taxon>
        <taxon>Malacalcyonacea</taxon>
        <taxon>Plexauridae</taxon>
        <taxon>Paramuricea</taxon>
    </lineage>
</organism>
<name>A0A7D9LHM8_PARCT</name>
<evidence type="ECO:0000256" key="2">
    <source>
        <dbReference type="ARBA" id="ARBA00022679"/>
    </source>
</evidence>
<dbReference type="Gene3D" id="1.10.510.10">
    <property type="entry name" value="Transferase(Phosphotransferase) domain 1"/>
    <property type="match status" value="1"/>
</dbReference>
<dbReference type="EMBL" id="CACRXK020020454">
    <property type="protein sequence ID" value="CAB4034815.1"/>
    <property type="molecule type" value="Genomic_DNA"/>
</dbReference>
<protein>
    <submittedName>
        <fullName evidence="7">Myosin light chain kinase, smooth muscle isoform X3</fullName>
    </submittedName>
</protein>
<dbReference type="InterPro" id="IPR017441">
    <property type="entry name" value="Protein_kinase_ATP_BS"/>
</dbReference>
<dbReference type="SMART" id="SM00220">
    <property type="entry name" value="S_TKc"/>
    <property type="match status" value="1"/>
</dbReference>
<keyword evidence="3 6" id="KW-0547">Nucleotide-binding</keyword>
<evidence type="ECO:0000313" key="8">
    <source>
        <dbReference type="Proteomes" id="UP001152795"/>
    </source>
</evidence>
<dbReference type="FunFam" id="3.30.200.20:FF:000042">
    <property type="entry name" value="Aurora kinase A"/>
    <property type="match status" value="1"/>
</dbReference>
<evidence type="ECO:0000256" key="6">
    <source>
        <dbReference type="RuleBase" id="RU000304"/>
    </source>
</evidence>
<sequence>MTTVNGVVNGVDFGDDLEIPKRNDVYLKNDQKLENFYEIQEKLGEGKFGTVCKAKEKSTGSIFAAKYIKITPASRKEVTEEINMMNKIHHKRLVYLYDAYETPKDLIMVMELVSGGELFQKIVDEDNLNEADAARYIIQVLQGVRHMHRKNIVHLDLKPENVMCVPCPGKMDDIKLIDFGMSRVLDPDKELKVACGTPEFVGS</sequence>
<dbReference type="Gene3D" id="3.30.200.20">
    <property type="entry name" value="Phosphorylase Kinase, domain 1"/>
    <property type="match status" value="1"/>
</dbReference>
<dbReference type="PANTHER" id="PTHR24342:SF20">
    <property type="entry name" value="MYOSIN LIGHT CHAIN KINASE, SMOOTH MUSCLE"/>
    <property type="match status" value="1"/>
</dbReference>
<dbReference type="InterPro" id="IPR000719">
    <property type="entry name" value="Prot_kinase_dom"/>
</dbReference>
<evidence type="ECO:0000256" key="5">
    <source>
        <dbReference type="ARBA" id="ARBA00022840"/>
    </source>
</evidence>
<dbReference type="PROSITE" id="PS00108">
    <property type="entry name" value="PROTEIN_KINASE_ST"/>
    <property type="match status" value="1"/>
</dbReference>
<dbReference type="SUPFAM" id="SSF56112">
    <property type="entry name" value="Protein kinase-like (PK-like)"/>
    <property type="match status" value="1"/>
</dbReference>
<evidence type="ECO:0000256" key="4">
    <source>
        <dbReference type="ARBA" id="ARBA00022777"/>
    </source>
</evidence>
<dbReference type="GO" id="GO:0043065">
    <property type="term" value="P:positive regulation of apoptotic process"/>
    <property type="evidence" value="ECO:0007669"/>
    <property type="project" value="TreeGrafter"/>
</dbReference>
<dbReference type="PROSITE" id="PS50011">
    <property type="entry name" value="PROTEIN_KINASE_DOM"/>
    <property type="match status" value="1"/>
</dbReference>
<accession>A0A7D9LHM8</accession>
<keyword evidence="4 7" id="KW-0418">Kinase</keyword>
<dbReference type="AlphaFoldDB" id="A0A7D9LHM8"/>
<dbReference type="Pfam" id="PF00069">
    <property type="entry name" value="Pkinase"/>
    <property type="match status" value="1"/>
</dbReference>
<dbReference type="PANTHER" id="PTHR24342">
    <property type="entry name" value="SERINE/THREONINE-PROTEIN KINASE 17"/>
    <property type="match status" value="1"/>
</dbReference>
<dbReference type="GO" id="GO:0004674">
    <property type="term" value="F:protein serine/threonine kinase activity"/>
    <property type="evidence" value="ECO:0007669"/>
    <property type="project" value="UniProtKB-KW"/>
</dbReference>
<reference evidence="7" key="1">
    <citation type="submission" date="2020-04" db="EMBL/GenBank/DDBJ databases">
        <authorList>
            <person name="Alioto T."/>
            <person name="Alioto T."/>
            <person name="Gomez Garrido J."/>
        </authorList>
    </citation>
    <scope>NUCLEOTIDE SEQUENCE</scope>
    <source>
        <strain evidence="7">A484AB</strain>
    </source>
</reference>
<dbReference type="Proteomes" id="UP001152795">
    <property type="component" value="Unassembled WGS sequence"/>
</dbReference>
<keyword evidence="1 6" id="KW-0723">Serine/threonine-protein kinase</keyword>
<evidence type="ECO:0000256" key="3">
    <source>
        <dbReference type="ARBA" id="ARBA00022741"/>
    </source>
</evidence>
<keyword evidence="8" id="KW-1185">Reference proteome</keyword>
<comment type="caution">
    <text evidence="7">The sequence shown here is derived from an EMBL/GenBank/DDBJ whole genome shotgun (WGS) entry which is preliminary data.</text>
</comment>
<dbReference type="GO" id="GO:0005634">
    <property type="term" value="C:nucleus"/>
    <property type="evidence" value="ECO:0007669"/>
    <property type="project" value="TreeGrafter"/>
</dbReference>
<dbReference type="InterPro" id="IPR008271">
    <property type="entry name" value="Ser/Thr_kinase_AS"/>
</dbReference>
<dbReference type="GO" id="GO:0005524">
    <property type="term" value="F:ATP binding"/>
    <property type="evidence" value="ECO:0007669"/>
    <property type="project" value="UniProtKB-UniRule"/>
</dbReference>
<keyword evidence="2" id="KW-0808">Transferase</keyword>
<dbReference type="PROSITE" id="PS00107">
    <property type="entry name" value="PROTEIN_KINASE_ATP"/>
    <property type="match status" value="1"/>
</dbReference>
<evidence type="ECO:0000256" key="1">
    <source>
        <dbReference type="ARBA" id="ARBA00022527"/>
    </source>
</evidence>
<evidence type="ECO:0000313" key="7">
    <source>
        <dbReference type="EMBL" id="CAB4034815.1"/>
    </source>
</evidence>
<proteinExistence type="inferred from homology"/>
<dbReference type="InterPro" id="IPR011009">
    <property type="entry name" value="Kinase-like_dom_sf"/>
</dbReference>
<dbReference type="OrthoDB" id="10260894at2759"/>